<keyword evidence="7" id="KW-1003">Cell membrane</keyword>
<feature type="transmembrane region" description="Helical" evidence="23">
    <location>
        <begin position="163"/>
        <end position="185"/>
    </location>
</feature>
<dbReference type="STRING" id="3708.A0A078IGL8"/>
<dbReference type="PRINTS" id="PR00704">
    <property type="entry name" value="CALPAIN"/>
</dbReference>
<dbReference type="InterPro" id="IPR000169">
    <property type="entry name" value="Pept_cys_AS"/>
</dbReference>
<feature type="transmembrane region" description="Helical" evidence="23">
    <location>
        <begin position="263"/>
        <end position="286"/>
    </location>
</feature>
<evidence type="ECO:0000256" key="9">
    <source>
        <dbReference type="ARBA" id="ARBA00022670"/>
    </source>
</evidence>
<feature type="transmembrane region" description="Helical" evidence="23">
    <location>
        <begin position="712"/>
        <end position="734"/>
    </location>
</feature>
<dbReference type="OMA" id="WDSEPAD"/>
<protein>
    <recommendedName>
        <fullName evidence="19">Protein DEFECTIVE KERNEL 1</fullName>
    </recommendedName>
</protein>
<keyword evidence="11" id="KW-0732">Signal</keyword>
<keyword evidence="8" id="KW-0963">Cytoplasm</keyword>
<dbReference type="Pfam" id="PF00648">
    <property type="entry name" value="Peptidase_C2"/>
    <property type="match status" value="2"/>
</dbReference>
<feature type="transmembrane region" description="Helical" evidence="23">
    <location>
        <begin position="912"/>
        <end position="934"/>
    </location>
</feature>
<dbReference type="CDD" id="cd00214">
    <property type="entry name" value="Calpain_III"/>
    <property type="match status" value="1"/>
</dbReference>
<proteinExistence type="inferred from homology"/>
<reference evidence="25 26" key="1">
    <citation type="journal article" date="2014" name="Science">
        <title>Plant genetics. Early allopolyploid evolution in the post-Neolithic Brassica napus oilseed genome.</title>
        <authorList>
            <person name="Chalhoub B."/>
            <person name="Denoeud F."/>
            <person name="Liu S."/>
            <person name="Parkin I.A."/>
            <person name="Tang H."/>
            <person name="Wang X."/>
            <person name="Chiquet J."/>
            <person name="Belcram H."/>
            <person name="Tong C."/>
            <person name="Samans B."/>
            <person name="Correa M."/>
            <person name="Da Silva C."/>
            <person name="Just J."/>
            <person name="Falentin C."/>
            <person name="Koh C.S."/>
            <person name="Le Clainche I."/>
            <person name="Bernard M."/>
            <person name="Bento P."/>
            <person name="Noel B."/>
            <person name="Labadie K."/>
            <person name="Alberti A."/>
            <person name="Charles M."/>
            <person name="Arnaud D."/>
            <person name="Guo H."/>
            <person name="Daviaud C."/>
            <person name="Alamery S."/>
            <person name="Jabbari K."/>
            <person name="Zhao M."/>
            <person name="Edger P.P."/>
            <person name="Chelaifa H."/>
            <person name="Tack D."/>
            <person name="Lassalle G."/>
            <person name="Mestiri I."/>
            <person name="Schnel N."/>
            <person name="Le Paslier M.C."/>
            <person name="Fan G."/>
            <person name="Renault V."/>
            <person name="Bayer P.E."/>
            <person name="Golicz A.A."/>
            <person name="Manoli S."/>
            <person name="Lee T.H."/>
            <person name="Thi V.H."/>
            <person name="Chalabi S."/>
            <person name="Hu Q."/>
            <person name="Fan C."/>
            <person name="Tollenaere R."/>
            <person name="Lu Y."/>
            <person name="Battail C."/>
            <person name="Shen J."/>
            <person name="Sidebottom C.H."/>
            <person name="Wang X."/>
            <person name="Canaguier A."/>
            <person name="Chauveau A."/>
            <person name="Berard A."/>
            <person name="Deniot G."/>
            <person name="Guan M."/>
            <person name="Liu Z."/>
            <person name="Sun F."/>
            <person name="Lim Y.P."/>
            <person name="Lyons E."/>
            <person name="Town C.D."/>
            <person name="Bancroft I."/>
            <person name="Wang X."/>
            <person name="Meng J."/>
            <person name="Ma J."/>
            <person name="Pires J.C."/>
            <person name="King G.J."/>
            <person name="Brunel D."/>
            <person name="Delourme R."/>
            <person name="Renard M."/>
            <person name="Aury J.M."/>
            <person name="Adams K.L."/>
            <person name="Batley J."/>
            <person name="Snowdon R.J."/>
            <person name="Tost J."/>
            <person name="Edwards D."/>
            <person name="Zhou Y."/>
            <person name="Hua W."/>
            <person name="Sharpe A.G."/>
            <person name="Paterson A.H."/>
            <person name="Guan C."/>
            <person name="Wincker P."/>
        </authorList>
    </citation>
    <scope>NUCLEOTIDE SEQUENCE [LARGE SCALE GENOMIC DNA]</scope>
    <source>
        <strain evidence="26">cv. Darmor-bzh</strain>
    </source>
</reference>
<keyword evidence="18 23" id="KW-0472">Membrane</keyword>
<feature type="transmembrane region" description="Helical" evidence="23">
    <location>
        <begin position="95"/>
        <end position="118"/>
    </location>
</feature>
<feature type="domain" description="Calpain catalytic" evidence="24">
    <location>
        <begin position="2380"/>
        <end position="2651"/>
    </location>
</feature>
<dbReference type="InterPro" id="IPR001300">
    <property type="entry name" value="Peptidase_C2_calpain_cat"/>
</dbReference>
<dbReference type="InterPro" id="IPR038765">
    <property type="entry name" value="Papain-like_cys_pep_sf"/>
</dbReference>
<dbReference type="FunFam" id="3.90.70.10:FF:000038">
    <property type="entry name" value="Calpain-type cysteine protease DEK1"/>
    <property type="match status" value="1"/>
</dbReference>
<feature type="transmembrane region" description="Helical" evidence="23">
    <location>
        <begin position="293"/>
        <end position="314"/>
    </location>
</feature>
<evidence type="ECO:0000256" key="3">
    <source>
        <dbReference type="ARBA" id="ARBA00004496"/>
    </source>
</evidence>
<feature type="transmembrane region" description="Helical" evidence="23">
    <location>
        <begin position="974"/>
        <end position="993"/>
    </location>
</feature>
<dbReference type="PROSITE" id="PS50203">
    <property type="entry name" value="CALPAIN_CAT"/>
    <property type="match status" value="1"/>
</dbReference>
<evidence type="ECO:0000256" key="1">
    <source>
        <dbReference type="ARBA" id="ARBA00004337"/>
    </source>
</evidence>
<feature type="transmembrane region" description="Helical" evidence="23">
    <location>
        <begin position="1073"/>
        <end position="1095"/>
    </location>
</feature>
<feature type="compositionally biased region" description="Low complexity" evidence="22">
    <location>
        <begin position="368"/>
        <end position="380"/>
    </location>
</feature>
<feature type="transmembrane region" description="Helical" evidence="23">
    <location>
        <begin position="762"/>
        <end position="784"/>
    </location>
</feature>
<gene>
    <name evidence="25" type="primary">BnaA06g00360D</name>
    <name evidence="25" type="ORF">GSBRNA2T00095790001</name>
</gene>
<evidence type="ECO:0000256" key="12">
    <source>
        <dbReference type="ARBA" id="ARBA00022737"/>
    </source>
</evidence>
<dbReference type="EMBL" id="LK032875">
    <property type="protein sequence ID" value="CDY50035.1"/>
    <property type="molecule type" value="Genomic_DNA"/>
</dbReference>
<dbReference type="Gene3D" id="2.60.120.200">
    <property type="match status" value="2"/>
</dbReference>
<feature type="transmembrane region" description="Helical" evidence="23">
    <location>
        <begin position="61"/>
        <end position="89"/>
    </location>
</feature>
<dbReference type="FunFam" id="2.60.120.200:FF:000165">
    <property type="entry name" value="Calpain-type cysteine protease DEK1"/>
    <property type="match status" value="2"/>
</dbReference>
<feature type="active site" evidence="20 21">
    <location>
        <position position="2593"/>
    </location>
</feature>
<feature type="transmembrane region" description="Helical" evidence="23">
    <location>
        <begin position="688"/>
        <end position="706"/>
    </location>
</feature>
<dbReference type="PANTHER" id="PTHR10183:SF379">
    <property type="entry name" value="CALPAIN-5"/>
    <property type="match status" value="1"/>
</dbReference>
<keyword evidence="17 23" id="KW-1133">Transmembrane helix</keyword>
<feature type="transmembrane region" description="Helical" evidence="23">
    <location>
        <begin position="1005"/>
        <end position="1027"/>
    </location>
</feature>
<evidence type="ECO:0000256" key="17">
    <source>
        <dbReference type="ARBA" id="ARBA00022989"/>
    </source>
</evidence>
<dbReference type="SMART" id="SM00720">
    <property type="entry name" value="calpain_III"/>
    <property type="match status" value="1"/>
</dbReference>
<feature type="transmembrane region" description="Helical" evidence="23">
    <location>
        <begin position="811"/>
        <end position="837"/>
    </location>
</feature>
<evidence type="ECO:0000256" key="10">
    <source>
        <dbReference type="ARBA" id="ARBA00022692"/>
    </source>
</evidence>
<feature type="active site" evidence="20 21">
    <location>
        <position position="2573"/>
    </location>
</feature>
<dbReference type="SUPFAM" id="SSF49899">
    <property type="entry name" value="Concanavalin A-like lectins/glucanases"/>
    <property type="match status" value="2"/>
</dbReference>
<dbReference type="InterPro" id="IPR013320">
    <property type="entry name" value="ConA-like_dom_sf"/>
</dbReference>
<keyword evidence="9 21" id="KW-0645">Protease</keyword>
<evidence type="ECO:0000256" key="19">
    <source>
        <dbReference type="ARBA" id="ARBA00079208"/>
    </source>
</evidence>
<dbReference type="InterPro" id="IPR022683">
    <property type="entry name" value="Calpain_III"/>
</dbReference>
<comment type="similarity">
    <text evidence="5">Belongs to the peptidase C2 family.</text>
</comment>
<feature type="transmembrane region" description="Helical" evidence="23">
    <location>
        <begin position="130"/>
        <end position="151"/>
    </location>
</feature>
<dbReference type="GO" id="GO:0006508">
    <property type="term" value="P:proteolysis"/>
    <property type="evidence" value="ECO:0007669"/>
    <property type="project" value="UniProtKB-KW"/>
</dbReference>
<feature type="transmembrane region" description="Helical" evidence="23">
    <location>
        <begin position="1757"/>
        <end position="1779"/>
    </location>
</feature>
<feature type="transmembrane region" description="Helical" evidence="23">
    <location>
        <begin position="1048"/>
        <end position="1067"/>
    </location>
</feature>
<dbReference type="GO" id="GO:0005789">
    <property type="term" value="C:endoplasmic reticulum membrane"/>
    <property type="evidence" value="ECO:0007669"/>
    <property type="project" value="UniProtKB-SubCell"/>
</dbReference>
<feature type="active site" evidence="20 21">
    <location>
        <position position="2446"/>
    </location>
</feature>
<feature type="transmembrane region" description="Helical" evidence="23">
    <location>
        <begin position="656"/>
        <end position="676"/>
    </location>
</feature>
<dbReference type="Proteomes" id="UP000028999">
    <property type="component" value="Unassembled WGS sequence"/>
</dbReference>
<dbReference type="FunFam" id="2.60.120.380:FF:000005">
    <property type="entry name" value="calpain-type cysteine protease DEK1"/>
    <property type="match status" value="1"/>
</dbReference>
<dbReference type="PaxDb" id="3708-A0A078IGL8"/>
<evidence type="ECO:0000256" key="14">
    <source>
        <dbReference type="ARBA" id="ARBA00022801"/>
    </source>
</evidence>
<dbReference type="SUPFAM" id="SSF54001">
    <property type="entry name" value="Cysteine proteinases"/>
    <property type="match status" value="1"/>
</dbReference>
<dbReference type="GO" id="GO:0005886">
    <property type="term" value="C:plasma membrane"/>
    <property type="evidence" value="ECO:0007669"/>
    <property type="project" value="UniProtKB-SubCell"/>
</dbReference>
<evidence type="ECO:0000256" key="23">
    <source>
        <dbReference type="SAM" id="Phobius"/>
    </source>
</evidence>
<keyword evidence="10 23" id="KW-0812">Transmembrane</keyword>
<evidence type="ECO:0000313" key="25">
    <source>
        <dbReference type="EMBL" id="CDY50035.1"/>
    </source>
</evidence>
<feature type="transmembrane region" description="Helical" evidence="23">
    <location>
        <begin position="940"/>
        <end position="962"/>
    </location>
</feature>
<dbReference type="Gene3D" id="3.90.70.10">
    <property type="entry name" value="Cysteine proteinases"/>
    <property type="match status" value="1"/>
</dbReference>
<evidence type="ECO:0000256" key="11">
    <source>
        <dbReference type="ARBA" id="ARBA00022729"/>
    </source>
</evidence>
<organism evidence="25 26">
    <name type="scientific">Brassica napus</name>
    <name type="common">Rape</name>
    <dbReference type="NCBI Taxonomy" id="3708"/>
    <lineage>
        <taxon>Eukaryota</taxon>
        <taxon>Viridiplantae</taxon>
        <taxon>Streptophyta</taxon>
        <taxon>Embryophyta</taxon>
        <taxon>Tracheophyta</taxon>
        <taxon>Spermatophyta</taxon>
        <taxon>Magnoliopsida</taxon>
        <taxon>eudicotyledons</taxon>
        <taxon>Gunneridae</taxon>
        <taxon>Pentapetalae</taxon>
        <taxon>rosids</taxon>
        <taxon>malvids</taxon>
        <taxon>Brassicales</taxon>
        <taxon>Brassicaceae</taxon>
        <taxon>Brassiceae</taxon>
        <taxon>Brassica</taxon>
    </lineage>
</organism>
<dbReference type="Gramene" id="CDY50035">
    <property type="protein sequence ID" value="CDY50035"/>
    <property type="gene ID" value="GSBRNA2T00095790001"/>
</dbReference>
<dbReference type="PROSITE" id="PS00139">
    <property type="entry name" value="THIOL_PROTEASE_CYS"/>
    <property type="match status" value="1"/>
</dbReference>
<dbReference type="InterPro" id="IPR033883">
    <property type="entry name" value="C2_III"/>
</dbReference>
<dbReference type="SUPFAM" id="SSF49758">
    <property type="entry name" value="Calpain large subunit, middle domain (domain III)"/>
    <property type="match status" value="1"/>
</dbReference>
<evidence type="ECO:0000256" key="22">
    <source>
        <dbReference type="SAM" id="MobiDB-lite"/>
    </source>
</evidence>
<evidence type="ECO:0000256" key="5">
    <source>
        <dbReference type="ARBA" id="ARBA00007623"/>
    </source>
</evidence>
<evidence type="ECO:0000256" key="7">
    <source>
        <dbReference type="ARBA" id="ARBA00022475"/>
    </source>
</evidence>
<keyword evidence="26" id="KW-1185">Reference proteome</keyword>
<accession>A0A078IGL8</accession>
<evidence type="ECO:0000256" key="13">
    <source>
        <dbReference type="ARBA" id="ARBA00022753"/>
    </source>
</evidence>
<evidence type="ECO:0000256" key="2">
    <source>
        <dbReference type="ARBA" id="ARBA00004477"/>
    </source>
</evidence>
<keyword evidence="6" id="KW-0217">Developmental protein</keyword>
<name>A0A078IGL8_BRANA</name>
<dbReference type="GO" id="GO:0004198">
    <property type="term" value="F:calcium-dependent cysteine-type endopeptidase activity"/>
    <property type="evidence" value="ECO:0007669"/>
    <property type="project" value="InterPro"/>
</dbReference>
<dbReference type="CDD" id="cd00044">
    <property type="entry name" value="CysPc"/>
    <property type="match status" value="1"/>
</dbReference>
<feature type="region of interest" description="Disordered" evidence="22">
    <location>
        <begin position="362"/>
        <end position="385"/>
    </location>
</feature>
<evidence type="ECO:0000256" key="8">
    <source>
        <dbReference type="ARBA" id="ARBA00022490"/>
    </source>
</evidence>
<keyword evidence="14 21" id="KW-0378">Hydrolase</keyword>
<feature type="transmembrane region" description="Helical" evidence="23">
    <location>
        <begin position="1726"/>
        <end position="1745"/>
    </location>
</feature>
<dbReference type="SMART" id="SM00230">
    <property type="entry name" value="CysPc"/>
    <property type="match status" value="1"/>
</dbReference>
<evidence type="ECO:0000256" key="16">
    <source>
        <dbReference type="ARBA" id="ARBA00022824"/>
    </source>
</evidence>
<dbReference type="GO" id="GO:0010008">
    <property type="term" value="C:endosome membrane"/>
    <property type="evidence" value="ECO:0007669"/>
    <property type="project" value="UniProtKB-SubCell"/>
</dbReference>
<evidence type="ECO:0000256" key="20">
    <source>
        <dbReference type="PIRSR" id="PIRSR622684-1"/>
    </source>
</evidence>
<evidence type="ECO:0000256" key="18">
    <source>
        <dbReference type="ARBA" id="ARBA00023136"/>
    </source>
</evidence>
<evidence type="ECO:0000259" key="24">
    <source>
        <dbReference type="PROSITE" id="PS50203"/>
    </source>
</evidence>
<keyword evidence="13" id="KW-0967">Endosome</keyword>
<evidence type="ECO:0000256" key="4">
    <source>
        <dbReference type="ARBA" id="ARBA00004651"/>
    </source>
</evidence>
<keyword evidence="12" id="KW-0677">Repeat</keyword>
<dbReference type="InterPro" id="IPR022684">
    <property type="entry name" value="Calpain_cysteine_protease"/>
</dbReference>
<feature type="transmembrane region" description="Helical" evidence="23">
    <location>
        <begin position="6"/>
        <end position="31"/>
    </location>
</feature>
<dbReference type="PANTHER" id="PTHR10183">
    <property type="entry name" value="CALPAIN"/>
    <property type="match status" value="1"/>
</dbReference>
<feature type="transmembrane region" description="Helical" evidence="23">
    <location>
        <begin position="238"/>
        <end position="257"/>
    </location>
</feature>
<keyword evidence="15 21" id="KW-0788">Thiol protease</keyword>
<feature type="transmembrane region" description="Helical" evidence="23">
    <location>
        <begin position="879"/>
        <end position="900"/>
    </location>
</feature>
<evidence type="ECO:0000256" key="15">
    <source>
        <dbReference type="ARBA" id="ARBA00022807"/>
    </source>
</evidence>
<dbReference type="Pfam" id="PF01067">
    <property type="entry name" value="Calpain_III"/>
    <property type="match status" value="1"/>
</dbReference>
<evidence type="ECO:0000256" key="6">
    <source>
        <dbReference type="ARBA" id="ARBA00022473"/>
    </source>
</evidence>
<sequence>MEGDERGVLLACVISGALFALFGSGSFWILWSVNWRPWRLYSWIFARKWPKVLQGPQLDALCGFLSLVAWIVVVSPIAILIGWGCWLIVILDRHIIGLAIIMAGTALLLAFYSIMLWWRTQWQSSRAVALLLLLGVALLCAYELCAVYVTAGAHASQQYSPSGFFFGVSAIALAINMLFICRMVFNGNGLDVDEYVRRAYKFAYSDCIEIGPVACLPEPPDPNELYPRQTSRASHLGLLYLGSLIVLLAYSVLYGLTARESRWLGGITSAAVIVLDWNIGACLYGFKLLQNRVLALFVAGTSRIFLICFGIHYWYLGHCISYIFVASVLSGAAVSRHLSITDPSAARRDALQSTVIRLREGFRRKEQSSSSGSSDGCGSSIKRSSSMDAGHAGCANEANRTTESCVADTLTRTGSSLECINSDKSVESGRPSLGLRSSSCRSVVQEAEAGTSYSLDKVSDPNNTLVVCSSSGIDSQGYESSTSNSANEQILDLNLALAFQDQLNDPRIASMLKKKAKEGDLELTNLLQNKGLDPDFAVMLKEKKLDPSILALLQRSSLDADRDHRDNTDIAIIDSNSVDNTLPNQISLSEELRLRGLEKWLKLSRLVLHHVAGTPERAWGLFSLVFILETIIVAIFRPKTITIINSSHQQFEFGFSVLLLSPVVCSIMAFLRSLQVEEMALTSKSRKYGFVAWLLSTLVGLSLSFLSKSSVLLGISLTVPLMAACLSIAVPIWMHNGYQFWVPQLSCGDQVRDSRFPRMKGIILWICVVVFVGSVIALGAIISAKPLDDLKYKLFSATENNFTSPYTSSVYLGWAMASGVSLVVTAILPIVSWFATYRFSHSSAVCLVIFSVVLVAFCGTSYMEVVKSRDDQLPTKNDFLAALLPLACIPALLSLCCGMLKWKDDCWILSRGVYVFVSIGLLLLFGAISAVIIVVRPWTIGVSFLLVLLLIVVAIGVIHLWASNSFYLTRKQTSFVCFLAFLLGLAAFLVGWFQHKAFAGASVGYFTFLFLVAGRALAVLLSPPIVVYSPRVLPVYVYDAHADCGKNVSAAFLVLYGIALATEGWGVVASLIIYPPFAGAAVSAITLVVAFGFAVSRPCLTLEMMEVAVRFLSKDTVVQAISRSATKTRNALSGTYSAPQRSASSAALLVGDPSAMRDKAGNLVLPRDDVMKLRDRLRNEERVAGSFFYRMQCRKRFRHEPPTNVDYRRDMCAHARVLALEEAIDTEWVYMWDTFGGYLLLLLGLTAKAEKVQDEVRLKLFLDSIGFSDLSARKISKWKPEDRRQFEIIQESYLREKEMEEEILMQRREEEGRGKERRKALLEKEERKWKEIEASLIPSMPNAGSREAAAMAAAIRAVGGDSVLEDSFARERVSGIAHRIRTAQLERRAQLTGIAGAVCVLDDEPMISGKHCGQMDASVCQSQKISFSITAMIQPDSGPVCLFGTEYQKKVCWEVLVAGSEQGIEAGLVGLRLITKGERQTTVAREWYIGATSITDGRWHTVTITVDADAGEATCYLDGGFDGYQTGLPLSISSAIWEQGAEVWLGVKPPIDVDAFGRSDSDGAESKMHIMDVFLWGKCLTEDEAASLHAAIGMADLDMIDLNDDNWQWTASPPRVDGWDSDPADVDLYDRDDVDWDGQYSSGRKRRSGRDFLFSADSFSRRHRKSRMETQEEINQRMRSVELAVKEALSARGDKQFTDQEFPPNDRSLFVDTQNPPSKLQVGIEIFFSFCYCAAFLVLYGIALATEGWGVVASLIIYPPFAGAAVSAITLVVAFGFAVSRPCLTLEMMEVAVRFLSKDTVVQAISRSATKTRNALSGTYSAPQRSASSAALLVGDPSAMRDKAGNLVLPRDDVMKLRDRLRNEERVAGSFFYRMQCRKRFRHEPPTNVDYRRDMCAHARVLALEEAIDTEWVYMWDTFGGYLLLLLGLTAKAEKVQDEVRLKLFLDSIGFSDLSARKISKWKPEDRRQFEIIQESYLREKEMEEEILMQRREEEGRGKERRKALLEKEERKWKEIEASLIPSMPNAGSREAAAMAAAIRAVGGDSVLEDSFARERVSGIAHRIRTAQLERRAQLTGIAGAVCVLDDEPMISGKHCGQMDASVCQSQKISFSITAMIQPDSGPVCLFGTEYQKKVCWEVLVAGSEQGIEAGLVGLRLITKGERQTTVAREWYIGATSITDGRWHTVTITVDADAGEATCYLDGGFDGYQTGLPLSVSSAIWEQGAEVWLGVKPPIDVDAFGRSDSDGAESKMHIMDVFLWGKCLTEDEAASLHAAIGMADLDMIDLNDDNWQWTASPPRVDGWDSDPADVDLYDRDDVDWDGQYSSGRKRRSGRDFLFSADSFSRRHRKSRMETQEEINQRMRSVELAVKEALSARGDKQFTDQEFPPNDRSLFVDTQNPPSKLQVVSEWMRPDSIVKENGSDSRPCLFSGAANPSDVCQGRLGDCWFLSAVAVLTEVSQISEVIITPEYNEEGIYTVRFCIQGEWVPVVIDDWIPCESPGKPAFATSKKFNELWVSIVEKAYAKLHGSYEALEGGLVQDALVDLTGEGFLLGAGSPSGSDVHVSSSGIVQGHAYSVLQVREVDGHRLVQIRNPWANEVEWNGPWSDSSPEWSDRMKHKLKHVPQSNEGIFWMSWQDFQIHFRSIYVCRVYPREMRHSVHGQWRNYSAGGCQDYSSWHQNPQFRLRATGSDASSPIHVFITLTQGVGFSRTTPGFRNYQSSHDSQLFYIGMRILKTRGHRAAYNIFLHESVGGTDYVNSREISCEMVLDPDPKGYTIVPTTIHPGEEAPFVLSVFTKASIVLEAL</sequence>
<dbReference type="InterPro" id="IPR022682">
    <property type="entry name" value="Calpain_domain_III"/>
</dbReference>
<comment type="subcellular location">
    <subcellularLocation>
        <location evidence="4">Cell membrane</location>
        <topology evidence="4">Multi-pass membrane protein</topology>
    </subcellularLocation>
    <subcellularLocation>
        <location evidence="3">Cytoplasm</location>
    </subcellularLocation>
    <subcellularLocation>
        <location evidence="2">Endoplasmic reticulum membrane</location>
        <topology evidence="2">Multi-pass membrane protein</topology>
    </subcellularLocation>
    <subcellularLocation>
        <location evidence="1">Endosome membrane</location>
        <topology evidence="1">Multi-pass membrane protein</topology>
    </subcellularLocation>
</comment>
<dbReference type="Gene3D" id="2.60.120.380">
    <property type="match status" value="1"/>
</dbReference>
<feature type="transmembrane region" description="Helical" evidence="23">
    <location>
        <begin position="844"/>
        <end position="863"/>
    </location>
</feature>
<feature type="transmembrane region" description="Helical" evidence="23">
    <location>
        <begin position="618"/>
        <end position="636"/>
    </location>
</feature>
<evidence type="ECO:0000256" key="21">
    <source>
        <dbReference type="PROSITE-ProRule" id="PRU00239"/>
    </source>
</evidence>
<dbReference type="InterPro" id="IPR036213">
    <property type="entry name" value="Calpain_III_sf"/>
</dbReference>
<evidence type="ECO:0000313" key="26">
    <source>
        <dbReference type="Proteomes" id="UP000028999"/>
    </source>
</evidence>
<keyword evidence="16" id="KW-0256">Endoplasmic reticulum</keyword>